<dbReference type="GO" id="GO:0003677">
    <property type="term" value="F:DNA binding"/>
    <property type="evidence" value="ECO:0007669"/>
    <property type="project" value="InterPro"/>
</dbReference>
<dbReference type="RefSeq" id="WP_151189596.1">
    <property type="nucleotide sequence ID" value="NZ_CP043626.1"/>
</dbReference>
<dbReference type="CDD" id="cd00093">
    <property type="entry name" value="HTH_XRE"/>
    <property type="match status" value="1"/>
</dbReference>
<dbReference type="EMBL" id="CP043626">
    <property type="protein sequence ID" value="QEY75807.1"/>
    <property type="molecule type" value="Genomic_DNA"/>
</dbReference>
<dbReference type="Gene3D" id="1.10.260.40">
    <property type="entry name" value="lambda repressor-like DNA-binding domains"/>
    <property type="match status" value="1"/>
</dbReference>
<evidence type="ECO:0000313" key="2">
    <source>
        <dbReference type="EMBL" id="QEY75807.1"/>
    </source>
</evidence>
<dbReference type="InterPro" id="IPR001387">
    <property type="entry name" value="Cro/C1-type_HTH"/>
</dbReference>
<feature type="domain" description="HTH cro/C1-type" evidence="1">
    <location>
        <begin position="40"/>
        <end position="92"/>
    </location>
</feature>
<name>A0A9X7N605_PSEDE</name>
<dbReference type="Proteomes" id="UP000326659">
    <property type="component" value="Chromosome"/>
</dbReference>
<proteinExistence type="predicted"/>
<dbReference type="OrthoDB" id="7003088at2"/>
<evidence type="ECO:0000313" key="3">
    <source>
        <dbReference type="Proteomes" id="UP000326659"/>
    </source>
</evidence>
<evidence type="ECO:0000259" key="1">
    <source>
        <dbReference type="PROSITE" id="PS50943"/>
    </source>
</evidence>
<reference evidence="2 3" key="1">
    <citation type="submission" date="2019-09" db="EMBL/GenBank/DDBJ databases">
        <title>Prosopis cineraria nodule microbiome.</title>
        <authorList>
            <person name="Chaluvadi S.R."/>
            <person name="Ali R."/>
            <person name="Wang X."/>
        </authorList>
    </citation>
    <scope>NUCLEOTIDE SEQUENCE [LARGE SCALE GENOMIC DNA]</scope>
    <source>
        <strain evidence="2 3">BG1</strain>
    </source>
</reference>
<sequence>MKSVIVDLQDERLARQWELLKELQRSNAFGLSFGQEHCEKARAVLGWSVDALSFRSGVSREAITSLEAGTRNLRQVSMQALAFAFEQEGVVFLPNVPPMIGDNCRGSTTDPRERADYHLIE</sequence>
<dbReference type="PROSITE" id="PS50943">
    <property type="entry name" value="HTH_CROC1"/>
    <property type="match status" value="1"/>
</dbReference>
<accession>A0A9X7N605</accession>
<dbReference type="AlphaFoldDB" id="A0A9X7N605"/>
<dbReference type="KEGG" id="pden:F1C79_31605"/>
<organism evidence="2 3">
    <name type="scientific">Pseudomonas denitrificans</name>
    <dbReference type="NCBI Taxonomy" id="43306"/>
    <lineage>
        <taxon>Bacteria</taxon>
        <taxon>Pseudomonadati</taxon>
        <taxon>Pseudomonadota</taxon>
        <taxon>Gammaproteobacteria</taxon>
        <taxon>Pseudomonadales</taxon>
        <taxon>Pseudomonadaceae</taxon>
        <taxon>Halopseudomonas</taxon>
    </lineage>
</organism>
<dbReference type="InterPro" id="IPR010982">
    <property type="entry name" value="Lambda_DNA-bd_dom_sf"/>
</dbReference>
<gene>
    <name evidence="2" type="ORF">F1C79_31605</name>
</gene>
<dbReference type="SUPFAM" id="SSF47413">
    <property type="entry name" value="lambda repressor-like DNA-binding domains"/>
    <property type="match status" value="1"/>
</dbReference>
<keyword evidence="3" id="KW-1185">Reference proteome</keyword>
<protein>
    <submittedName>
        <fullName evidence="2">Helix-turn-helix transcriptional regulator</fullName>
    </submittedName>
</protein>